<gene>
    <name evidence="1" type="ORF">Ddye_016313</name>
</gene>
<name>A0AAD9WYQ8_9ROSI</name>
<comment type="caution">
    <text evidence="1">The sequence shown here is derived from an EMBL/GenBank/DDBJ whole genome shotgun (WGS) entry which is preliminary data.</text>
</comment>
<evidence type="ECO:0000313" key="2">
    <source>
        <dbReference type="Proteomes" id="UP001280121"/>
    </source>
</evidence>
<organism evidence="1 2">
    <name type="scientific">Dipteronia dyeriana</name>
    <dbReference type="NCBI Taxonomy" id="168575"/>
    <lineage>
        <taxon>Eukaryota</taxon>
        <taxon>Viridiplantae</taxon>
        <taxon>Streptophyta</taxon>
        <taxon>Embryophyta</taxon>
        <taxon>Tracheophyta</taxon>
        <taxon>Spermatophyta</taxon>
        <taxon>Magnoliopsida</taxon>
        <taxon>eudicotyledons</taxon>
        <taxon>Gunneridae</taxon>
        <taxon>Pentapetalae</taxon>
        <taxon>rosids</taxon>
        <taxon>malvids</taxon>
        <taxon>Sapindales</taxon>
        <taxon>Sapindaceae</taxon>
        <taxon>Hippocastanoideae</taxon>
        <taxon>Acereae</taxon>
        <taxon>Dipteronia</taxon>
    </lineage>
</organism>
<keyword evidence="2" id="KW-1185">Reference proteome</keyword>
<dbReference type="Proteomes" id="UP001280121">
    <property type="component" value="Unassembled WGS sequence"/>
</dbReference>
<accession>A0AAD9WYQ8</accession>
<evidence type="ECO:0000313" key="1">
    <source>
        <dbReference type="EMBL" id="KAK2648824.1"/>
    </source>
</evidence>
<proteinExistence type="predicted"/>
<dbReference type="AlphaFoldDB" id="A0AAD9WYQ8"/>
<dbReference type="EMBL" id="JANJYI010000005">
    <property type="protein sequence ID" value="KAK2648824.1"/>
    <property type="molecule type" value="Genomic_DNA"/>
</dbReference>
<sequence length="188" mass="21779">MDKAARAYTELQYNRHMEELRNLHPNAYEYVIDTGPQKWIRVHCPDRRYRVMTTNVAECINSCLKIARQLPMLTLAEFIRNMLQHLFHDRHRASQSMLHQLTDASHLVILKCVEKCSEALKAPNQCKQLSMLLLSILLALSEQIEQIPVLLLSILLTLLEGFTQIPVLLLSILLTFPEGFIQLLQVMF</sequence>
<protein>
    <submittedName>
        <fullName evidence="1">Uncharacterized protein</fullName>
    </submittedName>
</protein>
<reference evidence="1" key="1">
    <citation type="journal article" date="2023" name="Plant J.">
        <title>Genome sequences and population genomics provide insights into the demographic history, inbreeding, and mutation load of two 'living fossil' tree species of Dipteronia.</title>
        <authorList>
            <person name="Feng Y."/>
            <person name="Comes H.P."/>
            <person name="Chen J."/>
            <person name="Zhu S."/>
            <person name="Lu R."/>
            <person name="Zhang X."/>
            <person name="Li P."/>
            <person name="Qiu J."/>
            <person name="Olsen K.M."/>
            <person name="Qiu Y."/>
        </authorList>
    </citation>
    <scope>NUCLEOTIDE SEQUENCE</scope>
    <source>
        <strain evidence="1">KIB01</strain>
    </source>
</reference>